<accession>A0A119F567</accession>
<evidence type="ECO:0000313" key="1">
    <source>
        <dbReference type="EMBL" id="KWA81926.1"/>
    </source>
</evidence>
<sequence length="62" mass="6865">MSSLPTDNPFKVRSIATLTTLSRSILVLPALASLFEPSETYTLSKMSPGLRRRSDDLDQPEL</sequence>
<dbReference type="EMBL" id="LNJU01000001">
    <property type="protein sequence ID" value="KWZ59784.1"/>
    <property type="molecule type" value="Genomic_DNA"/>
</dbReference>
<dbReference type="EMBL" id="LPHD01000069">
    <property type="protein sequence ID" value="KWA81926.1"/>
    <property type="molecule type" value="Genomic_DNA"/>
</dbReference>
<reference evidence="1 3" key="1">
    <citation type="submission" date="2015-11" db="EMBL/GenBank/DDBJ databases">
        <title>Expanding the genomic diversity of Burkholderia species for the development of highly accurate diagnostics.</title>
        <authorList>
            <person name="Sahl J."/>
            <person name="Keim P."/>
            <person name="Wagner D."/>
        </authorList>
    </citation>
    <scope>NUCLEOTIDE SEQUENCE [LARGE SCALE GENOMIC DNA]</scope>
    <source>
        <strain evidence="1 3">MSMB2087WGS</strain>
    </source>
</reference>
<protein>
    <submittedName>
        <fullName evidence="1">Uncharacterized protein</fullName>
    </submittedName>
</protein>
<proteinExistence type="predicted"/>
<organism evidence="1 3">
    <name type="scientific">Burkholderia ubonensis</name>
    <dbReference type="NCBI Taxonomy" id="101571"/>
    <lineage>
        <taxon>Bacteria</taxon>
        <taxon>Pseudomonadati</taxon>
        <taxon>Pseudomonadota</taxon>
        <taxon>Betaproteobacteria</taxon>
        <taxon>Burkholderiales</taxon>
        <taxon>Burkholderiaceae</taxon>
        <taxon>Burkholderia</taxon>
        <taxon>Burkholderia cepacia complex</taxon>
    </lineage>
</organism>
<comment type="caution">
    <text evidence="1">The sequence shown here is derived from an EMBL/GenBank/DDBJ whole genome shotgun (WGS) entry which is preliminary data.</text>
</comment>
<name>A0A119F567_9BURK</name>
<dbReference type="AlphaFoldDB" id="A0A119F567"/>
<evidence type="ECO:0000313" key="3">
    <source>
        <dbReference type="Proteomes" id="UP000060630"/>
    </source>
</evidence>
<dbReference type="Proteomes" id="UP000070119">
    <property type="component" value="Chromosome 1"/>
</dbReference>
<dbReference type="Proteomes" id="UP000060630">
    <property type="component" value="Unassembled WGS sequence"/>
</dbReference>
<gene>
    <name evidence="2" type="ORF">WK57_03795</name>
    <name evidence="1" type="ORF">WL29_26610</name>
</gene>
<reference evidence="2 4" key="2">
    <citation type="submission" date="2015-11" db="EMBL/GenBank/DDBJ databases">
        <authorList>
            <person name="Sahl J."/>
            <person name="Wagner D."/>
            <person name="Keim P."/>
        </authorList>
    </citation>
    <scope>NUCLEOTIDE SEQUENCE [LARGE SCALE GENOMIC DNA]</scope>
    <source>
        <strain evidence="2 4">MSMB1157</strain>
    </source>
</reference>
<evidence type="ECO:0000313" key="4">
    <source>
        <dbReference type="Proteomes" id="UP000070119"/>
    </source>
</evidence>
<evidence type="ECO:0000313" key="2">
    <source>
        <dbReference type="EMBL" id="KWZ59784.1"/>
    </source>
</evidence>